<evidence type="ECO:0000313" key="2">
    <source>
        <dbReference type="EMBL" id="MFD0916294.1"/>
    </source>
</evidence>
<proteinExistence type="predicted"/>
<evidence type="ECO:0000256" key="1">
    <source>
        <dbReference type="SAM" id="Phobius"/>
    </source>
</evidence>
<dbReference type="EMBL" id="JBHTJV010000005">
    <property type="protein sequence ID" value="MFD0916294.1"/>
    <property type="molecule type" value="Genomic_DNA"/>
</dbReference>
<gene>
    <name evidence="2" type="ORF">ACFQ14_07745</name>
</gene>
<keyword evidence="1" id="KW-0472">Membrane</keyword>
<keyword evidence="3" id="KW-1185">Reference proteome</keyword>
<feature type="transmembrane region" description="Helical" evidence="1">
    <location>
        <begin position="21"/>
        <end position="40"/>
    </location>
</feature>
<name>A0ABW3FEE4_9HYPH</name>
<comment type="caution">
    <text evidence="2">The sequence shown here is derived from an EMBL/GenBank/DDBJ whole genome shotgun (WGS) entry which is preliminary data.</text>
</comment>
<accession>A0ABW3FEE4</accession>
<feature type="transmembrane region" description="Helical" evidence="1">
    <location>
        <begin position="216"/>
        <end position="233"/>
    </location>
</feature>
<evidence type="ECO:0000313" key="3">
    <source>
        <dbReference type="Proteomes" id="UP001597101"/>
    </source>
</evidence>
<feature type="transmembrane region" description="Helical" evidence="1">
    <location>
        <begin position="176"/>
        <end position="196"/>
    </location>
</feature>
<feature type="transmembrane region" description="Helical" evidence="1">
    <location>
        <begin position="146"/>
        <end position="164"/>
    </location>
</feature>
<feature type="transmembrane region" description="Helical" evidence="1">
    <location>
        <begin position="60"/>
        <end position="79"/>
    </location>
</feature>
<protein>
    <recommendedName>
        <fullName evidence="4">DUF998 domain-containing protein</fullName>
    </recommendedName>
</protein>
<feature type="transmembrane region" description="Helical" evidence="1">
    <location>
        <begin position="86"/>
        <end position="104"/>
    </location>
</feature>
<sequence length="246" mass="28285">MIEQLTHPPAVYRAESENASRFWWVWLPYLTAVVLIAVTAVNPQFVSQHLMNETTGLVEIQHALFPAIIAVLGIYMLTLRSTRAEPLRVAWCAALTLGAIYLAGEETSWGFHHFGWEADGFWQEVNDQQETNLHNISSWLDQKPRLILIIGIIITGIFMPWVLINRPELAPRFMDFTYTPIALVPLAVLVFLSWFYKDLTNFFGFTDMQALRGGEFQETFIVWYLLGYTLFLVRRARKSEQALSQA</sequence>
<dbReference type="Proteomes" id="UP001597101">
    <property type="component" value="Unassembled WGS sequence"/>
</dbReference>
<dbReference type="RefSeq" id="WP_377212153.1">
    <property type="nucleotide sequence ID" value="NZ_JBHTJV010000005.1"/>
</dbReference>
<evidence type="ECO:0008006" key="4">
    <source>
        <dbReference type="Google" id="ProtNLM"/>
    </source>
</evidence>
<keyword evidence="1" id="KW-1133">Transmembrane helix</keyword>
<organism evidence="2 3">
    <name type="scientific">Pseudahrensia aquimaris</name>
    <dbReference type="NCBI Taxonomy" id="744461"/>
    <lineage>
        <taxon>Bacteria</taxon>
        <taxon>Pseudomonadati</taxon>
        <taxon>Pseudomonadota</taxon>
        <taxon>Alphaproteobacteria</taxon>
        <taxon>Hyphomicrobiales</taxon>
        <taxon>Ahrensiaceae</taxon>
        <taxon>Pseudahrensia</taxon>
    </lineage>
</organism>
<reference evidence="3" key="1">
    <citation type="journal article" date="2019" name="Int. J. Syst. Evol. Microbiol.">
        <title>The Global Catalogue of Microorganisms (GCM) 10K type strain sequencing project: providing services to taxonomists for standard genome sequencing and annotation.</title>
        <authorList>
            <consortium name="The Broad Institute Genomics Platform"/>
            <consortium name="The Broad Institute Genome Sequencing Center for Infectious Disease"/>
            <person name="Wu L."/>
            <person name="Ma J."/>
        </authorList>
    </citation>
    <scope>NUCLEOTIDE SEQUENCE [LARGE SCALE GENOMIC DNA]</scope>
    <source>
        <strain evidence="3">CCUG 60023</strain>
    </source>
</reference>
<keyword evidence="1" id="KW-0812">Transmembrane</keyword>